<dbReference type="InterPro" id="IPR001436">
    <property type="entry name" value="Alpha-crystallin/sHSP_animal"/>
</dbReference>
<dbReference type="GO" id="GO:0042026">
    <property type="term" value="P:protein refolding"/>
    <property type="evidence" value="ECO:0007669"/>
    <property type="project" value="TreeGrafter"/>
</dbReference>
<dbReference type="Gene3D" id="2.60.40.790">
    <property type="match status" value="1"/>
</dbReference>
<dbReference type="GO" id="GO:0009408">
    <property type="term" value="P:response to heat"/>
    <property type="evidence" value="ECO:0007669"/>
    <property type="project" value="TreeGrafter"/>
</dbReference>
<name>A0AAV7B2Q6_ENGPU</name>
<comment type="caution">
    <text evidence="5">The sequence shown here is derived from an EMBL/GenBank/DDBJ whole genome shotgun (WGS) entry which is preliminary data.</text>
</comment>
<comment type="similarity">
    <text evidence="2 3">Belongs to the small heat shock protein (HSP20) family.</text>
</comment>
<evidence type="ECO:0000313" key="6">
    <source>
        <dbReference type="Proteomes" id="UP000824782"/>
    </source>
</evidence>
<dbReference type="PROSITE" id="PS01031">
    <property type="entry name" value="SHSP"/>
    <property type="match status" value="1"/>
</dbReference>
<sequence>MLSLQQERLSTASPYRPLLRPLWPLSIDIFSSLEHDMIHTLAEIQASMKLMDQFHQQLLQETSESQSIPVLASSNTKAIELKAESPQHSINAKSDANKADTALTISDIKTSEVGSVVSLGVQDFSPEELTVKKVGKKLLVSGAKECKSDDGKGSFSFKCQIFRKELDLPQDVGAEDLSCTVTDGGQLQIKILQTPAQERTVPIQHMAVQAKTKVSSGSKDCRS</sequence>
<keyword evidence="6" id="KW-1185">Reference proteome</keyword>
<proteinExistence type="inferred from homology"/>
<dbReference type="InterPro" id="IPR008978">
    <property type="entry name" value="HSP20-like_chaperone"/>
</dbReference>
<reference evidence="5" key="1">
    <citation type="thesis" date="2020" institute="ProQuest LLC" country="789 East Eisenhower Parkway, Ann Arbor, MI, USA">
        <title>Comparative Genomics and Chromosome Evolution.</title>
        <authorList>
            <person name="Mudd A.B."/>
        </authorList>
    </citation>
    <scope>NUCLEOTIDE SEQUENCE</scope>
    <source>
        <strain evidence="5">237g6f4</strain>
        <tissue evidence="5">Blood</tissue>
    </source>
</reference>
<evidence type="ECO:0000259" key="4">
    <source>
        <dbReference type="PROSITE" id="PS01031"/>
    </source>
</evidence>
<dbReference type="EMBL" id="WNYA01000006">
    <property type="protein sequence ID" value="KAG8566016.1"/>
    <property type="molecule type" value="Genomic_DNA"/>
</dbReference>
<dbReference type="AlphaFoldDB" id="A0AAV7B2Q6"/>
<keyword evidence="1" id="KW-0346">Stress response</keyword>
<feature type="domain" description="SHSP" evidence="4">
    <location>
        <begin position="96"/>
        <end position="211"/>
    </location>
</feature>
<organism evidence="5 6">
    <name type="scientific">Engystomops pustulosus</name>
    <name type="common">Tungara frog</name>
    <name type="synonym">Physalaemus pustulosus</name>
    <dbReference type="NCBI Taxonomy" id="76066"/>
    <lineage>
        <taxon>Eukaryota</taxon>
        <taxon>Metazoa</taxon>
        <taxon>Chordata</taxon>
        <taxon>Craniata</taxon>
        <taxon>Vertebrata</taxon>
        <taxon>Euteleostomi</taxon>
        <taxon>Amphibia</taxon>
        <taxon>Batrachia</taxon>
        <taxon>Anura</taxon>
        <taxon>Neobatrachia</taxon>
        <taxon>Hyloidea</taxon>
        <taxon>Leptodactylidae</taxon>
        <taxon>Leiuperinae</taxon>
        <taxon>Engystomops</taxon>
    </lineage>
</organism>
<dbReference type="Proteomes" id="UP000824782">
    <property type="component" value="Unassembled WGS sequence"/>
</dbReference>
<evidence type="ECO:0000256" key="1">
    <source>
        <dbReference type="ARBA" id="ARBA00023016"/>
    </source>
</evidence>
<evidence type="ECO:0000313" key="5">
    <source>
        <dbReference type="EMBL" id="KAG8566016.1"/>
    </source>
</evidence>
<dbReference type="PANTHER" id="PTHR45640:SF2">
    <property type="entry name" value="HEAT SHOCK PROTEIN BETA-11-RELATED"/>
    <property type="match status" value="1"/>
</dbReference>
<evidence type="ECO:0000256" key="3">
    <source>
        <dbReference type="RuleBase" id="RU003616"/>
    </source>
</evidence>
<protein>
    <recommendedName>
        <fullName evidence="4">SHSP domain-containing protein</fullName>
    </recommendedName>
</protein>
<evidence type="ECO:0000256" key="2">
    <source>
        <dbReference type="PROSITE-ProRule" id="PRU00285"/>
    </source>
</evidence>
<dbReference type="SUPFAM" id="SSF49764">
    <property type="entry name" value="HSP20-like chaperones"/>
    <property type="match status" value="1"/>
</dbReference>
<dbReference type="GO" id="GO:0051082">
    <property type="term" value="F:unfolded protein binding"/>
    <property type="evidence" value="ECO:0007669"/>
    <property type="project" value="TreeGrafter"/>
</dbReference>
<gene>
    <name evidence="5" type="ORF">GDO81_013064</name>
</gene>
<dbReference type="GO" id="GO:0005737">
    <property type="term" value="C:cytoplasm"/>
    <property type="evidence" value="ECO:0007669"/>
    <property type="project" value="TreeGrafter"/>
</dbReference>
<dbReference type="GO" id="GO:0005634">
    <property type="term" value="C:nucleus"/>
    <property type="evidence" value="ECO:0007669"/>
    <property type="project" value="TreeGrafter"/>
</dbReference>
<dbReference type="PANTHER" id="PTHR45640">
    <property type="entry name" value="HEAT SHOCK PROTEIN HSP-12.2-RELATED"/>
    <property type="match status" value="1"/>
</dbReference>
<accession>A0AAV7B2Q6</accession>
<dbReference type="Pfam" id="PF00011">
    <property type="entry name" value="HSP20"/>
    <property type="match status" value="1"/>
</dbReference>
<dbReference type="InterPro" id="IPR002068">
    <property type="entry name" value="A-crystallin/Hsp20_dom"/>
</dbReference>